<accession>A0A8J2BQY3</accession>
<dbReference type="EMBL" id="CAJNOB010000028">
    <property type="protein sequence ID" value="CAF0700260.1"/>
    <property type="molecule type" value="Genomic_DNA"/>
</dbReference>
<sequence length="63" mass="7526">MVRLGDDLILLLLEVLPRLPEGVIVGFSPVFSTFEYPWQWLWTYRLPWNDLDFLAAFLWGNER</sequence>
<organism evidence="1 2">
    <name type="scientific">Candidatus Methylacidithermus pantelleriae</name>
    <dbReference type="NCBI Taxonomy" id="2744239"/>
    <lineage>
        <taxon>Bacteria</taxon>
        <taxon>Pseudomonadati</taxon>
        <taxon>Verrucomicrobiota</taxon>
        <taxon>Methylacidiphilae</taxon>
        <taxon>Methylacidiphilales</taxon>
        <taxon>Methylacidiphilaceae</taxon>
        <taxon>Candidatus Methylacidithermus</taxon>
    </lineage>
</organism>
<name>A0A8J2BQY3_9BACT</name>
<protein>
    <submittedName>
        <fullName evidence="1">Uncharacterized protein</fullName>
    </submittedName>
</protein>
<evidence type="ECO:0000313" key="2">
    <source>
        <dbReference type="Proteomes" id="UP000663859"/>
    </source>
</evidence>
<evidence type="ECO:0000313" key="1">
    <source>
        <dbReference type="EMBL" id="CAF0700260.1"/>
    </source>
</evidence>
<keyword evidence="2" id="KW-1185">Reference proteome</keyword>
<dbReference type="RefSeq" id="WP_174583397.1">
    <property type="nucleotide sequence ID" value="NZ_CAJNOB010000028.1"/>
</dbReference>
<gene>
    <name evidence="1" type="ORF">MPNT_340021</name>
</gene>
<comment type="caution">
    <text evidence="1">The sequence shown here is derived from an EMBL/GenBank/DDBJ whole genome shotgun (WGS) entry which is preliminary data.</text>
</comment>
<proteinExistence type="predicted"/>
<reference evidence="1" key="1">
    <citation type="submission" date="2021-02" db="EMBL/GenBank/DDBJ databases">
        <authorList>
            <person name="Cremers G."/>
            <person name="Picone N."/>
        </authorList>
    </citation>
    <scope>NUCLEOTIDE SEQUENCE</scope>
    <source>
        <strain evidence="1">PQ17</strain>
    </source>
</reference>
<dbReference type="Proteomes" id="UP000663859">
    <property type="component" value="Unassembled WGS sequence"/>
</dbReference>
<dbReference type="AlphaFoldDB" id="A0A8J2BQY3"/>